<accession>A0A9Q4H8I5</accession>
<gene>
    <name evidence="1" type="ORF">OYG11_11330</name>
</gene>
<organism evidence="1 2">
    <name type="scientific">Actinobacillus pleuropneumoniae</name>
    <name type="common">Haemophilus pleuropneumoniae</name>
    <dbReference type="NCBI Taxonomy" id="715"/>
    <lineage>
        <taxon>Bacteria</taxon>
        <taxon>Pseudomonadati</taxon>
        <taxon>Pseudomonadota</taxon>
        <taxon>Gammaproteobacteria</taxon>
        <taxon>Pasteurellales</taxon>
        <taxon>Pasteurellaceae</taxon>
        <taxon>Actinobacillus</taxon>
    </lineage>
</organism>
<feature type="non-terminal residue" evidence="1">
    <location>
        <position position="85"/>
    </location>
</feature>
<dbReference type="Proteomes" id="UP001077788">
    <property type="component" value="Unassembled WGS sequence"/>
</dbReference>
<feature type="non-terminal residue" evidence="1">
    <location>
        <position position="1"/>
    </location>
</feature>
<evidence type="ECO:0000313" key="2">
    <source>
        <dbReference type="Proteomes" id="UP001077788"/>
    </source>
</evidence>
<protein>
    <submittedName>
        <fullName evidence="1">Uncharacterized protein</fullName>
    </submittedName>
</protein>
<dbReference type="RefSeq" id="WP_267991882.1">
    <property type="nucleotide sequence ID" value="NZ_JAPQFC010000222.1"/>
</dbReference>
<reference evidence="1" key="1">
    <citation type="journal article" date="2021" name="Vet Sci">
        <title>O-Serogroups and Pathovirotypes of Escherichia coli Isolated from Post-Weaning Piglets Showing Diarrhoea and/or Oedema in South Korea.</title>
        <authorList>
            <person name="Byun J.W."/>
            <person name="Moon B.Y."/>
            <person name="Do K.H."/>
            <person name="Lee K."/>
            <person name="Lee H.Y."/>
            <person name="Kim W.I."/>
            <person name="So B."/>
            <person name="Lee W.K."/>
        </authorList>
    </citation>
    <scope>NUCLEOTIDE SEQUENCE</scope>
    <source>
        <strain evidence="1">84/14</strain>
    </source>
</reference>
<dbReference type="EMBL" id="JAPQFC010000222">
    <property type="protein sequence ID" value="MCY6524793.1"/>
    <property type="molecule type" value="Genomic_DNA"/>
</dbReference>
<reference evidence="1" key="2">
    <citation type="submission" date="2022-12" db="EMBL/GenBank/DDBJ databases">
        <authorList>
            <person name="Kardos G."/>
            <person name="Sarkozi R."/>
            <person name="Laczko L."/>
            <person name="Marton S."/>
            <person name="Makrai L."/>
            <person name="Banyai K."/>
            <person name="Fodor L."/>
        </authorList>
    </citation>
    <scope>NUCLEOTIDE SEQUENCE</scope>
    <source>
        <strain evidence="1">84/14</strain>
    </source>
</reference>
<comment type="caution">
    <text evidence="1">The sequence shown here is derived from an EMBL/GenBank/DDBJ whole genome shotgun (WGS) entry which is preliminary data.</text>
</comment>
<evidence type="ECO:0000313" key="1">
    <source>
        <dbReference type="EMBL" id="MCY6524793.1"/>
    </source>
</evidence>
<sequence length="85" mass="9659">INEALQDVKATIFRIPQDPLDLLQPEWASQLSHALEFYNVTAEDEDEDPRKINIPETEGHCEVQELHIKNPDITAPVKTKQVNIG</sequence>
<proteinExistence type="predicted"/>
<dbReference type="AlphaFoldDB" id="A0A9Q4H8I5"/>
<name>A0A9Q4H8I5_ACTPL</name>